<name>A0A9R0JJB8_SPIOL</name>
<evidence type="ECO:0000313" key="2">
    <source>
        <dbReference type="RefSeq" id="XP_021836468.1"/>
    </source>
</evidence>
<reference evidence="2" key="2">
    <citation type="submission" date="2025-08" db="UniProtKB">
        <authorList>
            <consortium name="RefSeq"/>
        </authorList>
    </citation>
    <scope>IDENTIFICATION</scope>
    <source>
        <tissue evidence="2">Leaf</tissue>
    </source>
</reference>
<dbReference type="Proteomes" id="UP000813463">
    <property type="component" value="Chromosome 6"/>
</dbReference>
<dbReference type="KEGG" id="soe:110776225"/>
<dbReference type="AlphaFoldDB" id="A0A9R0JJB8"/>
<protein>
    <recommendedName>
        <fullName evidence="3">RING-type domain-containing protein</fullName>
    </recommendedName>
</protein>
<evidence type="ECO:0008006" key="3">
    <source>
        <dbReference type="Google" id="ProtNLM"/>
    </source>
</evidence>
<reference evidence="1" key="1">
    <citation type="journal article" date="2021" name="Nat. Commun.">
        <title>Genomic analyses provide insights into spinach domestication and the genetic basis of agronomic traits.</title>
        <authorList>
            <person name="Cai X."/>
            <person name="Sun X."/>
            <person name="Xu C."/>
            <person name="Sun H."/>
            <person name="Wang X."/>
            <person name="Ge C."/>
            <person name="Zhang Z."/>
            <person name="Wang Q."/>
            <person name="Fei Z."/>
            <person name="Jiao C."/>
            <person name="Wang Q."/>
        </authorList>
    </citation>
    <scope>NUCLEOTIDE SEQUENCE [LARGE SCALE GENOMIC DNA]</scope>
    <source>
        <strain evidence="1">cv. Varoflay</strain>
    </source>
</reference>
<sequence>MGGKKRSRSMFEISMEEKKLLEKEWDSALCTICLEHPHNASLIICTSHANGCRPYICNQVHRDCNCLRQFLKLNINLRCPLCRGDVLEVKDVEEDVKNYMNSKTRDCAKGLCKFVGNYGELTKHTYRYHPFDDFPVLEDYMISDGRAVEVIGPMVRVLPDTLFDIHNMGDYFESQFHMYLQRW</sequence>
<keyword evidence="1" id="KW-1185">Reference proteome</keyword>
<dbReference type="Pfam" id="PF07800">
    <property type="entry name" value="DUF1644"/>
    <property type="match status" value="2"/>
</dbReference>
<evidence type="ECO:0000313" key="1">
    <source>
        <dbReference type="Proteomes" id="UP000813463"/>
    </source>
</evidence>
<accession>A0A9R0JJB8</accession>
<organism evidence="1 2">
    <name type="scientific">Spinacia oleracea</name>
    <name type="common">Spinach</name>
    <dbReference type="NCBI Taxonomy" id="3562"/>
    <lineage>
        <taxon>Eukaryota</taxon>
        <taxon>Viridiplantae</taxon>
        <taxon>Streptophyta</taxon>
        <taxon>Embryophyta</taxon>
        <taxon>Tracheophyta</taxon>
        <taxon>Spermatophyta</taxon>
        <taxon>Magnoliopsida</taxon>
        <taxon>eudicotyledons</taxon>
        <taxon>Gunneridae</taxon>
        <taxon>Pentapetalae</taxon>
        <taxon>Caryophyllales</taxon>
        <taxon>Chenopodiaceae</taxon>
        <taxon>Chenopodioideae</taxon>
        <taxon>Anserineae</taxon>
        <taxon>Spinacia</taxon>
    </lineage>
</organism>
<dbReference type="InterPro" id="IPR012866">
    <property type="entry name" value="DUF1644"/>
</dbReference>
<gene>
    <name evidence="2" type="primary">LOC110776225</name>
</gene>
<proteinExistence type="predicted"/>
<dbReference type="GO" id="GO:0003700">
    <property type="term" value="F:DNA-binding transcription factor activity"/>
    <property type="evidence" value="ECO:0000318"/>
    <property type="project" value="GO_Central"/>
</dbReference>
<dbReference type="PANTHER" id="PTHR31197:SF2">
    <property type="entry name" value="C2H2-TYPE DOMAIN-CONTAINING PROTEIN"/>
    <property type="match status" value="1"/>
</dbReference>
<dbReference type="GeneID" id="110776225"/>
<dbReference type="PANTHER" id="PTHR31197">
    <property type="entry name" value="OS01G0612600 PROTEIN"/>
    <property type="match status" value="1"/>
</dbReference>
<dbReference type="RefSeq" id="XP_021836468.1">
    <property type="nucleotide sequence ID" value="XM_021980776.1"/>
</dbReference>
<dbReference type="GO" id="GO:0005634">
    <property type="term" value="C:nucleus"/>
    <property type="evidence" value="ECO:0000318"/>
    <property type="project" value="GO_Central"/>
</dbReference>